<dbReference type="Gene3D" id="3.40.50.300">
    <property type="entry name" value="P-loop containing nucleotide triphosphate hydrolases"/>
    <property type="match status" value="1"/>
</dbReference>
<dbReference type="EC" id="2.8.2.-" evidence="3"/>
<organism evidence="5 6">
    <name type="scientific">Hibiscus sabdariffa</name>
    <name type="common">roselle</name>
    <dbReference type="NCBI Taxonomy" id="183260"/>
    <lineage>
        <taxon>Eukaryota</taxon>
        <taxon>Viridiplantae</taxon>
        <taxon>Streptophyta</taxon>
        <taxon>Embryophyta</taxon>
        <taxon>Tracheophyta</taxon>
        <taxon>Spermatophyta</taxon>
        <taxon>Magnoliopsida</taxon>
        <taxon>eudicotyledons</taxon>
        <taxon>Gunneridae</taxon>
        <taxon>Pentapetalae</taxon>
        <taxon>rosids</taxon>
        <taxon>malvids</taxon>
        <taxon>Malvales</taxon>
        <taxon>Malvaceae</taxon>
        <taxon>Malvoideae</taxon>
        <taxon>Hibiscus</taxon>
    </lineage>
</organism>
<keyword evidence="6" id="KW-1185">Reference proteome</keyword>
<dbReference type="EMBL" id="JBBPBN010000007">
    <property type="protein sequence ID" value="KAK9034510.1"/>
    <property type="molecule type" value="Genomic_DNA"/>
</dbReference>
<evidence type="ECO:0000256" key="2">
    <source>
        <dbReference type="ARBA" id="ARBA00022679"/>
    </source>
</evidence>
<dbReference type="InterPro" id="IPR027417">
    <property type="entry name" value="P-loop_NTPase"/>
</dbReference>
<evidence type="ECO:0000256" key="3">
    <source>
        <dbReference type="RuleBase" id="RU361155"/>
    </source>
</evidence>
<evidence type="ECO:0000259" key="4">
    <source>
        <dbReference type="Pfam" id="PF00685"/>
    </source>
</evidence>
<name>A0ABR2TAI9_9ROSI</name>
<evidence type="ECO:0000256" key="1">
    <source>
        <dbReference type="ARBA" id="ARBA00005771"/>
    </source>
</evidence>
<reference evidence="5 6" key="1">
    <citation type="journal article" date="2024" name="G3 (Bethesda)">
        <title>Genome assembly of Hibiscus sabdariffa L. provides insights into metabolisms of medicinal natural products.</title>
        <authorList>
            <person name="Kim T."/>
        </authorList>
    </citation>
    <scope>NUCLEOTIDE SEQUENCE [LARGE SCALE GENOMIC DNA]</scope>
    <source>
        <strain evidence="5">TK-2024</strain>
        <tissue evidence="5">Old leaves</tissue>
    </source>
</reference>
<dbReference type="SUPFAM" id="SSF52540">
    <property type="entry name" value="P-loop containing nucleoside triphosphate hydrolases"/>
    <property type="match status" value="1"/>
</dbReference>
<evidence type="ECO:0000313" key="6">
    <source>
        <dbReference type="Proteomes" id="UP001396334"/>
    </source>
</evidence>
<dbReference type="PANTHER" id="PTHR11783">
    <property type="entry name" value="SULFOTRANSFERASE SULT"/>
    <property type="match status" value="1"/>
</dbReference>
<dbReference type="InterPro" id="IPR000863">
    <property type="entry name" value="Sulfotransferase_dom"/>
</dbReference>
<evidence type="ECO:0000313" key="5">
    <source>
        <dbReference type="EMBL" id="KAK9034510.1"/>
    </source>
</evidence>
<gene>
    <name evidence="5" type="ORF">V6N11_050671</name>
</gene>
<keyword evidence="2 3" id="KW-0808">Transferase</keyword>
<comment type="caution">
    <text evidence="5">The sequence shown here is derived from an EMBL/GenBank/DDBJ whole genome shotgun (WGS) entry which is preliminary data.</text>
</comment>
<dbReference type="Pfam" id="PF00685">
    <property type="entry name" value="Sulfotransfer_1"/>
    <property type="match status" value="1"/>
</dbReference>
<accession>A0ABR2TAI9</accession>
<feature type="domain" description="Sulfotransferase" evidence="4">
    <location>
        <begin position="16"/>
        <end position="162"/>
    </location>
</feature>
<comment type="similarity">
    <text evidence="1 3">Belongs to the sulfotransferase 1 family.</text>
</comment>
<protein>
    <recommendedName>
        <fullName evidence="3">Sulfotransferase</fullName>
        <ecNumber evidence="3">2.8.2.-</ecNumber>
    </recommendedName>
</protein>
<proteinExistence type="inferred from homology"/>
<dbReference type="Proteomes" id="UP001396334">
    <property type="component" value="Unassembled WGS sequence"/>
</dbReference>
<sequence length="184" mass="20652">MELDHAHFSTHRDLGLPVLATHVPYSSLPRSVIDSGCKIVYICRDPKDSFVSLYHFNVNIQASQNAGAQPIDLNEAFELFCAGASIYGPYWDHVLGYWEASLEHPGKILFLKYEEMVDDTVLYVDKLAEFIGHRFSLEEQQQGVPKKIVKRCSFENLKVGKLLEGRFKTGCIFGKGRSGIGGII</sequence>